<reference evidence="2" key="1">
    <citation type="submission" date="2018-02" db="EMBL/GenBank/DDBJ databases">
        <title>Rhizophora mucronata_Transcriptome.</title>
        <authorList>
            <person name="Meera S.P."/>
            <person name="Sreeshan A."/>
            <person name="Augustine A."/>
        </authorList>
    </citation>
    <scope>NUCLEOTIDE SEQUENCE</scope>
    <source>
        <tissue evidence="2">Leaf</tissue>
    </source>
</reference>
<accession>A0A2P2R560</accession>
<feature type="region of interest" description="Disordered" evidence="1">
    <location>
        <begin position="1"/>
        <end position="24"/>
    </location>
</feature>
<name>A0A2P2R560_RHIMU</name>
<proteinExistence type="predicted"/>
<evidence type="ECO:0000313" key="2">
    <source>
        <dbReference type="EMBL" id="MBX74376.1"/>
    </source>
</evidence>
<dbReference type="EMBL" id="GGEC01093892">
    <property type="protein sequence ID" value="MBX74376.1"/>
    <property type="molecule type" value="Transcribed_RNA"/>
</dbReference>
<protein>
    <submittedName>
        <fullName evidence="2">Uncharacterized protein</fullName>
    </submittedName>
</protein>
<organism evidence="2">
    <name type="scientific">Rhizophora mucronata</name>
    <name type="common">Asiatic mangrove</name>
    <dbReference type="NCBI Taxonomy" id="61149"/>
    <lineage>
        <taxon>Eukaryota</taxon>
        <taxon>Viridiplantae</taxon>
        <taxon>Streptophyta</taxon>
        <taxon>Embryophyta</taxon>
        <taxon>Tracheophyta</taxon>
        <taxon>Spermatophyta</taxon>
        <taxon>Magnoliopsida</taxon>
        <taxon>eudicotyledons</taxon>
        <taxon>Gunneridae</taxon>
        <taxon>Pentapetalae</taxon>
        <taxon>rosids</taxon>
        <taxon>fabids</taxon>
        <taxon>Malpighiales</taxon>
        <taxon>Rhizophoraceae</taxon>
        <taxon>Rhizophora</taxon>
    </lineage>
</organism>
<sequence length="24" mass="2736">MYLNMSQRNVEAKANTSLTLSHLN</sequence>
<dbReference type="AlphaFoldDB" id="A0A2P2R560"/>
<evidence type="ECO:0000256" key="1">
    <source>
        <dbReference type="SAM" id="MobiDB-lite"/>
    </source>
</evidence>